<organism evidence="2">
    <name type="scientific">Siphoviridae sp. ct4T77</name>
    <dbReference type="NCBI Taxonomy" id="2823563"/>
    <lineage>
        <taxon>Viruses</taxon>
        <taxon>Duplodnaviria</taxon>
        <taxon>Heunggongvirae</taxon>
        <taxon>Uroviricota</taxon>
        <taxon>Caudoviricetes</taxon>
    </lineage>
</organism>
<evidence type="ECO:0000313" key="2">
    <source>
        <dbReference type="EMBL" id="DAD66383.1"/>
    </source>
</evidence>
<proteinExistence type="predicted"/>
<name>A0A8S5L919_9CAUD</name>
<evidence type="ECO:0000256" key="1">
    <source>
        <dbReference type="SAM" id="MobiDB-lite"/>
    </source>
</evidence>
<accession>A0A8S5L919</accession>
<reference evidence="2" key="1">
    <citation type="journal article" date="2021" name="Proc. Natl. Acad. Sci. U.S.A.">
        <title>A Catalog of Tens of Thousands of Viruses from Human Metagenomes Reveals Hidden Associations with Chronic Diseases.</title>
        <authorList>
            <person name="Tisza M.J."/>
            <person name="Buck C.B."/>
        </authorList>
    </citation>
    <scope>NUCLEOTIDE SEQUENCE</scope>
    <source>
        <strain evidence="2">Ct4T77</strain>
    </source>
</reference>
<keyword evidence="2" id="KW-0238">DNA-binding</keyword>
<dbReference type="Pfam" id="PF11325">
    <property type="entry name" value="DUF3127"/>
    <property type="match status" value="1"/>
</dbReference>
<feature type="region of interest" description="Disordered" evidence="1">
    <location>
        <begin position="122"/>
        <end position="160"/>
    </location>
</feature>
<dbReference type="InterPro" id="IPR012340">
    <property type="entry name" value="NA-bd_OB-fold"/>
</dbReference>
<protein>
    <submittedName>
        <fullName evidence="2">Single-stranded DNA-binding protein/DNA complex-strand binding protein</fullName>
    </submittedName>
</protein>
<dbReference type="EMBL" id="BK014659">
    <property type="protein sequence ID" value="DAD66383.1"/>
    <property type="molecule type" value="Genomic_DNA"/>
</dbReference>
<dbReference type="InterPro" id="IPR021474">
    <property type="entry name" value="DUF3127"/>
</dbReference>
<dbReference type="SUPFAM" id="SSF50249">
    <property type="entry name" value="Nucleic acid-binding proteins"/>
    <property type="match status" value="1"/>
</dbReference>
<sequence>MSWSAGATSQEQKNRHALTHVDMNDLNVTGRVLQILPLQQGTSKAGKPWKSLVFVLETGGQYPKKIPIKLFGESVDKFPLQVGQEVTASLDLDGREWEGKWFAEIKAWNIVYPQAQQVAQPAYQQPPAYQPQQTYQQAVPQQTAPAPAPAQPAVADDLPF</sequence>
<dbReference type="GO" id="GO:0003677">
    <property type="term" value="F:DNA binding"/>
    <property type="evidence" value="ECO:0007669"/>
    <property type="project" value="UniProtKB-KW"/>
</dbReference>